<organism evidence="16 17">
    <name type="scientific">Marinobacter segnicrescens</name>
    <dbReference type="NCBI Taxonomy" id="430453"/>
    <lineage>
        <taxon>Bacteria</taxon>
        <taxon>Pseudomonadati</taxon>
        <taxon>Pseudomonadota</taxon>
        <taxon>Gammaproteobacteria</taxon>
        <taxon>Pseudomonadales</taxon>
        <taxon>Marinobacteraceae</taxon>
        <taxon>Marinobacter</taxon>
    </lineage>
</organism>
<keyword evidence="7 15" id="KW-0808">Transferase</keyword>
<dbReference type="Proteomes" id="UP000198762">
    <property type="component" value="Unassembled WGS sequence"/>
</dbReference>
<evidence type="ECO:0000256" key="8">
    <source>
        <dbReference type="ARBA" id="ARBA00022741"/>
    </source>
</evidence>
<evidence type="ECO:0000256" key="10">
    <source>
        <dbReference type="ARBA" id="ARBA00022840"/>
    </source>
</evidence>
<comment type="pathway">
    <text evidence="2 15">Bacterial outer membrane biogenesis; LPS core biosynthesis.</text>
</comment>
<evidence type="ECO:0000256" key="12">
    <source>
        <dbReference type="ARBA" id="ARBA00023136"/>
    </source>
</evidence>
<keyword evidence="8 15" id="KW-0547">Nucleotide-binding</keyword>
<name>A0A1I0DVH9_9GAMM</name>
<reference evidence="17" key="1">
    <citation type="submission" date="2016-10" db="EMBL/GenBank/DDBJ databases">
        <authorList>
            <person name="Varghese N."/>
            <person name="Submissions S."/>
        </authorList>
    </citation>
    <scope>NUCLEOTIDE SEQUENCE [LARGE SCALE GENOMIC DNA]</scope>
    <source>
        <strain evidence="17">CGMCC 1.6489</strain>
    </source>
</reference>
<dbReference type="InterPro" id="IPR011009">
    <property type="entry name" value="Kinase-like_dom_sf"/>
</dbReference>
<dbReference type="EMBL" id="FOHZ01000008">
    <property type="protein sequence ID" value="SET36675.1"/>
    <property type="molecule type" value="Genomic_DNA"/>
</dbReference>
<evidence type="ECO:0000256" key="3">
    <source>
        <dbReference type="ARBA" id="ARBA00010327"/>
    </source>
</evidence>
<keyword evidence="17" id="KW-1185">Reference proteome</keyword>
<evidence type="ECO:0000256" key="11">
    <source>
        <dbReference type="ARBA" id="ARBA00022985"/>
    </source>
</evidence>
<dbReference type="InterPro" id="IPR022826">
    <property type="entry name" value="KDO_kinase"/>
</dbReference>
<gene>
    <name evidence="15" type="primary">kdkA</name>
    <name evidence="16" type="ORF">SAMN04487962_10861</name>
</gene>
<dbReference type="AlphaFoldDB" id="A0A1I0DVH9"/>
<protein>
    <recommendedName>
        <fullName evidence="13 15">3-deoxy-D-manno-octulosonic acid kinase</fullName>
        <shortName evidence="15">Kdo kinase</shortName>
        <ecNumber evidence="4 15">2.7.1.166</ecNumber>
    </recommendedName>
</protein>
<evidence type="ECO:0000256" key="4">
    <source>
        <dbReference type="ARBA" id="ARBA00011988"/>
    </source>
</evidence>
<evidence type="ECO:0000256" key="6">
    <source>
        <dbReference type="ARBA" id="ARBA00022519"/>
    </source>
</evidence>
<keyword evidence="9 15" id="KW-0418">Kinase</keyword>
<dbReference type="NCBIfam" id="NF002475">
    <property type="entry name" value="PRK01723.1"/>
    <property type="match status" value="1"/>
</dbReference>
<dbReference type="GO" id="GO:0005886">
    <property type="term" value="C:plasma membrane"/>
    <property type="evidence" value="ECO:0007669"/>
    <property type="project" value="UniProtKB-SubCell"/>
</dbReference>
<comment type="similarity">
    <text evidence="3 15">Belongs to the protein kinase superfamily. KdkA/RfaP family.</text>
</comment>
<evidence type="ECO:0000313" key="17">
    <source>
        <dbReference type="Proteomes" id="UP000198762"/>
    </source>
</evidence>
<dbReference type="GO" id="GO:0009244">
    <property type="term" value="P:lipopolysaccharide core region biosynthetic process"/>
    <property type="evidence" value="ECO:0007669"/>
    <property type="project" value="UniProtKB-UniRule"/>
</dbReference>
<evidence type="ECO:0000256" key="9">
    <source>
        <dbReference type="ARBA" id="ARBA00022777"/>
    </source>
</evidence>
<evidence type="ECO:0000256" key="5">
    <source>
        <dbReference type="ARBA" id="ARBA00022475"/>
    </source>
</evidence>
<keyword evidence="10 15" id="KW-0067">ATP-binding</keyword>
<evidence type="ECO:0000256" key="7">
    <source>
        <dbReference type="ARBA" id="ARBA00022679"/>
    </source>
</evidence>
<dbReference type="SUPFAM" id="SSF56112">
    <property type="entry name" value="Protein kinase-like (PK-like)"/>
    <property type="match status" value="1"/>
</dbReference>
<dbReference type="HAMAP" id="MF_00521">
    <property type="entry name" value="KDO_kinase"/>
    <property type="match status" value="1"/>
</dbReference>
<comment type="catalytic activity">
    <reaction evidence="14 15">
        <text>an alpha-Kdo-(2-&gt;6)-lipid IVA + ATP = a 4-O-phospho-alpha-Kdo-(2-&gt;6)-lipid IVA + ADP + H(+)</text>
        <dbReference type="Rhea" id="RHEA:74271"/>
        <dbReference type="ChEBI" id="CHEBI:15378"/>
        <dbReference type="ChEBI" id="CHEBI:30616"/>
        <dbReference type="ChEBI" id="CHEBI:176428"/>
        <dbReference type="ChEBI" id="CHEBI:193140"/>
        <dbReference type="ChEBI" id="CHEBI:456216"/>
        <dbReference type="EC" id="2.7.1.166"/>
    </reaction>
</comment>
<dbReference type="GO" id="GO:0016773">
    <property type="term" value="F:phosphotransferase activity, alcohol group as acceptor"/>
    <property type="evidence" value="ECO:0007669"/>
    <property type="project" value="UniProtKB-UniRule"/>
</dbReference>
<dbReference type="STRING" id="430453.SAMN04487962_10861"/>
<dbReference type="EC" id="2.7.1.166" evidence="4 15"/>
<dbReference type="GO" id="GO:0016301">
    <property type="term" value="F:kinase activity"/>
    <property type="evidence" value="ECO:0007669"/>
    <property type="project" value="UniProtKB-KW"/>
</dbReference>
<accession>A0A1I0DVH9</accession>
<keyword evidence="12 15" id="KW-0472">Membrane</keyword>
<evidence type="ECO:0000313" key="16">
    <source>
        <dbReference type="EMBL" id="SET36675.1"/>
    </source>
</evidence>
<evidence type="ECO:0000256" key="13">
    <source>
        <dbReference type="ARBA" id="ARBA00029511"/>
    </source>
</evidence>
<comment type="function">
    <text evidence="15">Catalyzes the ATP-dependent phosphorylation of the 3-deoxy-D-manno-octulosonic acid (Kdo) residue in Kdo-lipid IV(A) at the 4-OH position.</text>
</comment>
<sequence>MAPAKLRPILAYCRWCRLCRIGRACLEGCLMLITNPACPGVSGNWLDPDWWGSQARPVSAGGRGSAWFVDTDQGEMVLRQYRRGGLIARLSERRYVFTGWQRTRSYREYQLLRRLYDQGLPVPDPIAARAKRYGLFYEAAILIRRIPGAVPLPEVDNLQDEGLWREVGRTIRRFHDAGLDHVDLNCDNVLVAGGEVYLIDFDRCRLRLADSGGSWRNRNLDRLHRSVAKRITQVTSPRRTALWQSLANEYHG</sequence>
<keyword evidence="11 15" id="KW-0448">Lipopolysaccharide biosynthesis</keyword>
<evidence type="ECO:0000256" key="2">
    <source>
        <dbReference type="ARBA" id="ARBA00004713"/>
    </source>
</evidence>
<evidence type="ECO:0000256" key="14">
    <source>
        <dbReference type="ARBA" id="ARBA00034417"/>
    </source>
</evidence>
<dbReference type="GO" id="GO:0005524">
    <property type="term" value="F:ATP binding"/>
    <property type="evidence" value="ECO:0007669"/>
    <property type="project" value="UniProtKB-UniRule"/>
</dbReference>
<comment type="subcellular location">
    <subcellularLocation>
        <location evidence="1 15">Cell inner membrane</location>
        <topology evidence="1 15">Peripheral membrane protein</topology>
        <orientation evidence="1 15">Cytoplasmic side</orientation>
    </subcellularLocation>
</comment>
<proteinExistence type="inferred from homology"/>
<feature type="active site" evidence="15">
    <location>
        <position position="183"/>
    </location>
</feature>
<evidence type="ECO:0000256" key="1">
    <source>
        <dbReference type="ARBA" id="ARBA00004515"/>
    </source>
</evidence>
<keyword evidence="6 15" id="KW-0997">Cell inner membrane</keyword>
<dbReference type="Pfam" id="PF06293">
    <property type="entry name" value="Kdo"/>
    <property type="match status" value="1"/>
</dbReference>
<dbReference type="UniPathway" id="UPA00958"/>
<keyword evidence="5 15" id="KW-1003">Cell membrane</keyword>
<dbReference type="Gene3D" id="1.10.510.10">
    <property type="entry name" value="Transferase(Phosphotransferase) domain 1"/>
    <property type="match status" value="1"/>
</dbReference>
<evidence type="ECO:0000256" key="15">
    <source>
        <dbReference type="HAMAP-Rule" id="MF_00521"/>
    </source>
</evidence>